<dbReference type="PANTHER" id="PTHR12460:SF0">
    <property type="entry name" value="CID DOMAIN-CONTAINING PROTEIN-RELATED"/>
    <property type="match status" value="1"/>
</dbReference>
<evidence type="ECO:0000313" key="1">
    <source>
        <dbReference type="EMBL" id="GAX85366.1"/>
    </source>
</evidence>
<name>A0A250XQN9_9CHLO</name>
<proteinExistence type="predicted"/>
<dbReference type="EMBL" id="BEGY01000164">
    <property type="protein sequence ID" value="GAX85366.1"/>
    <property type="molecule type" value="Genomic_DNA"/>
</dbReference>
<evidence type="ECO:0000313" key="2">
    <source>
        <dbReference type="Proteomes" id="UP000232323"/>
    </source>
</evidence>
<feature type="non-terminal residue" evidence="1">
    <location>
        <position position="1"/>
    </location>
</feature>
<reference evidence="1 2" key="1">
    <citation type="submission" date="2017-08" db="EMBL/GenBank/DDBJ databases">
        <title>Acidophilic green algal genome provides insights into adaptation to an acidic environment.</title>
        <authorList>
            <person name="Hirooka S."/>
            <person name="Hirose Y."/>
            <person name="Kanesaki Y."/>
            <person name="Higuchi S."/>
            <person name="Fujiwara T."/>
            <person name="Onuma R."/>
            <person name="Era A."/>
            <person name="Ohbayashi R."/>
            <person name="Uzuka A."/>
            <person name="Nozaki H."/>
            <person name="Yoshikawa H."/>
            <person name="Miyagishima S.Y."/>
        </authorList>
    </citation>
    <scope>NUCLEOTIDE SEQUENCE [LARGE SCALE GENOMIC DNA]</scope>
    <source>
        <strain evidence="1 2">NIES-2499</strain>
    </source>
</reference>
<organism evidence="1 2">
    <name type="scientific">Chlamydomonas eustigma</name>
    <dbReference type="NCBI Taxonomy" id="1157962"/>
    <lineage>
        <taxon>Eukaryota</taxon>
        <taxon>Viridiplantae</taxon>
        <taxon>Chlorophyta</taxon>
        <taxon>core chlorophytes</taxon>
        <taxon>Chlorophyceae</taxon>
        <taxon>CS clade</taxon>
        <taxon>Chlamydomonadales</taxon>
        <taxon>Chlamydomonadaceae</taxon>
        <taxon>Chlamydomonas</taxon>
    </lineage>
</organism>
<dbReference type="GO" id="GO:0031124">
    <property type="term" value="P:mRNA 3'-end processing"/>
    <property type="evidence" value="ECO:0007669"/>
    <property type="project" value="TreeGrafter"/>
</dbReference>
<keyword evidence="2" id="KW-1185">Reference proteome</keyword>
<dbReference type="Proteomes" id="UP000232323">
    <property type="component" value="Unassembled WGS sequence"/>
</dbReference>
<dbReference type="GO" id="GO:0000993">
    <property type="term" value="F:RNA polymerase II complex binding"/>
    <property type="evidence" value="ECO:0007669"/>
    <property type="project" value="TreeGrafter"/>
</dbReference>
<protein>
    <submittedName>
        <fullName evidence="1">Uncharacterized protein</fullName>
    </submittedName>
</protein>
<dbReference type="STRING" id="1157962.A0A250XQN9"/>
<sequence>VTIAINFWWEAVPEVQNLRRCRNQRQGQAGGVYDDGYSFFFLRRSMTEAIVDMMHHMVKEMPLVRTLRSQSTSRPSVGPQVKGDCNGHPVASYCQATTADYHGGLPGSNVTISCTTPGGDVLSAAHHAAAHHAAAHHVAALFYEQLPPSSLTKSRPCQCLPLASNTFISIIGSSCGVCGDDATVGQPPSATNVQLLLAAGTSSVAPGAGTATAVAAGTSSVAPGAGTATAVAAGTSSMAPGAGTATAVAANTSSSMVSTSDYDEQMRMTRNQDLEPLNRYETVTIIIGGDASKATDETANPPAAASSTAATVSDTATAIATAASTDAATATTVMLLTTPGTAATATVGVNATGTVKATATVGVNATGTVKATATVGVNATGTVKATATVGVNATGTVKATATFTAPGGAATGTNIATATATTTTTTTTTATAAAAAAAATTTTAAAAAAATVLPPSNYSPAHDPLASLFASMSVQHFAALLFSLSTDRPHAIKRLFFDYKDGSHEVSITAVDPTGIIDDSIRVKKKRCMRQQEGRRTETAVAPHYYHYHLNGSSHEDECSHDCNYSSVEDVFVHDNSTALAELSRHDEDGVVYSRPSCGSTLDSTDRSHELTPFMTPMVAYLMTRMLEEIEEREAVHDEEIGGREAVHIDMLLMNKTGAEVVVNTHALMVQPQESSTAGQIDSDGPILNLGVTSVANYKLTDASGPPTVQQGVGGQQEDKVTSLCVMTVNSNGEAASQPTQALTQSYPSNLVRVSEQTAGHERDGEDGQRDDVRGHLVGLGTREDTAVRDQGCSTARGRTVDVHQQQQRHNHVCNSCGGGFWVPTMSQLCTMLYAAAGDEDREAVNGFH</sequence>
<gene>
    <name evidence="1" type="ORF">CEUSTIGMA_g12783.t1</name>
</gene>
<dbReference type="PANTHER" id="PTHR12460">
    <property type="entry name" value="CYCLIN-DEPENDENT KINASE INHIBITOR-RELATED PROTEIN"/>
    <property type="match status" value="1"/>
</dbReference>
<accession>A0A250XQN9</accession>
<dbReference type="AlphaFoldDB" id="A0A250XQN9"/>
<comment type="caution">
    <text evidence="1">The sequence shown here is derived from an EMBL/GenBank/DDBJ whole genome shotgun (WGS) entry which is preliminary data.</text>
</comment>